<evidence type="ECO:0000313" key="12">
    <source>
        <dbReference type="Proteomes" id="UP000061839"/>
    </source>
</evidence>
<dbReference type="InterPro" id="IPR011008">
    <property type="entry name" value="Dimeric_a/b-barrel"/>
</dbReference>
<keyword evidence="2 11" id="KW-0575">Peroxidase</keyword>
<dbReference type="Pfam" id="PF20628">
    <property type="entry name" value="Dyp_perox_C"/>
    <property type="match status" value="1"/>
</dbReference>
<feature type="domain" description="Dyp-type peroxidase N-terminal" evidence="9">
    <location>
        <begin position="66"/>
        <end position="207"/>
    </location>
</feature>
<dbReference type="PANTHER" id="PTHR30521:SF4">
    <property type="entry name" value="DEFERROCHELATASE"/>
    <property type="match status" value="1"/>
</dbReference>
<dbReference type="PANTHER" id="PTHR30521">
    <property type="entry name" value="DEFERROCHELATASE/PEROXIDASE"/>
    <property type="match status" value="1"/>
</dbReference>
<dbReference type="GO" id="GO:0020037">
    <property type="term" value="F:heme binding"/>
    <property type="evidence" value="ECO:0007669"/>
    <property type="project" value="InterPro"/>
</dbReference>
<dbReference type="NCBIfam" id="TIGR01413">
    <property type="entry name" value="Dyp_perox_fam"/>
    <property type="match status" value="1"/>
</dbReference>
<protein>
    <submittedName>
        <fullName evidence="11">Peroxidase</fullName>
    </submittedName>
</protein>
<keyword evidence="6" id="KW-0560">Oxidoreductase</keyword>
<comment type="similarity">
    <text evidence="8">Belongs to the DyP-type peroxidase family.</text>
</comment>
<dbReference type="EMBL" id="CP011005">
    <property type="protein sequence ID" value="AJT42124.1"/>
    <property type="molecule type" value="Genomic_DNA"/>
</dbReference>
<evidence type="ECO:0000313" key="11">
    <source>
        <dbReference type="EMBL" id="AJT42124.1"/>
    </source>
</evidence>
<dbReference type="GO" id="GO:0004601">
    <property type="term" value="F:peroxidase activity"/>
    <property type="evidence" value="ECO:0007669"/>
    <property type="project" value="UniProtKB-KW"/>
</dbReference>
<dbReference type="RefSeq" id="WP_045075909.1">
    <property type="nucleotide sequence ID" value="NZ_CP011005.1"/>
</dbReference>
<gene>
    <name evidence="11" type="ORF">UM93_12535</name>
</gene>
<name>A0A0D4C0Q5_9MICC</name>
<dbReference type="HOGENOM" id="CLU_039488_1_2_11"/>
<evidence type="ECO:0000256" key="5">
    <source>
        <dbReference type="ARBA" id="ARBA00022729"/>
    </source>
</evidence>
<organism evidence="11 12">
    <name type="scientific">Psychromicrobium lacuslunae</name>
    <dbReference type="NCBI Taxonomy" id="1618207"/>
    <lineage>
        <taxon>Bacteria</taxon>
        <taxon>Bacillati</taxon>
        <taxon>Actinomycetota</taxon>
        <taxon>Actinomycetes</taxon>
        <taxon>Micrococcales</taxon>
        <taxon>Micrococcaceae</taxon>
        <taxon>Psychromicrobium</taxon>
    </lineage>
</organism>
<evidence type="ECO:0000256" key="4">
    <source>
        <dbReference type="ARBA" id="ARBA00022723"/>
    </source>
</evidence>
<proteinExistence type="inferred from homology"/>
<comment type="cofactor">
    <cofactor evidence="1">
        <name>heme b</name>
        <dbReference type="ChEBI" id="CHEBI:60344"/>
    </cofactor>
</comment>
<reference evidence="11 12" key="1">
    <citation type="journal article" date="2015" name="Genome Announc.">
        <title>Complete Genome Sequencing of Protease-Producing Novel Arthrobacter sp. Strain IHBB 11108 Using PacBio Single-Molecule Real-Time Sequencing Technology.</title>
        <authorList>
            <person name="Kiran S."/>
            <person name="Swarnkar M.K."/>
            <person name="Pal M."/>
            <person name="Thakur R."/>
            <person name="Tewari R."/>
            <person name="Singh A.K."/>
            <person name="Gulati A."/>
        </authorList>
    </citation>
    <scope>NUCLEOTIDE SEQUENCE [LARGE SCALE GENOMIC DNA]</scope>
    <source>
        <strain evidence="11 12">IHBB 11108</strain>
    </source>
</reference>
<feature type="domain" description="Dyp-type peroxidase C-terminal" evidence="10">
    <location>
        <begin position="219"/>
        <end position="398"/>
    </location>
</feature>
<dbReference type="Pfam" id="PF04261">
    <property type="entry name" value="Dyp_perox_N"/>
    <property type="match status" value="1"/>
</dbReference>
<keyword evidence="12" id="KW-1185">Reference proteome</keyword>
<dbReference type="PATRIC" id="fig|1618207.4.peg.2541"/>
<evidence type="ECO:0000256" key="3">
    <source>
        <dbReference type="ARBA" id="ARBA00022617"/>
    </source>
</evidence>
<dbReference type="AlphaFoldDB" id="A0A0D4C0Q5"/>
<evidence type="ECO:0000256" key="7">
    <source>
        <dbReference type="ARBA" id="ARBA00023004"/>
    </source>
</evidence>
<dbReference type="InterPro" id="IPR048327">
    <property type="entry name" value="Dyp_perox_N"/>
</dbReference>
<accession>A0A0D4C0Q5</accession>
<dbReference type="GO" id="GO:0046872">
    <property type="term" value="F:metal ion binding"/>
    <property type="evidence" value="ECO:0007669"/>
    <property type="project" value="UniProtKB-KW"/>
</dbReference>
<dbReference type="GO" id="GO:0005829">
    <property type="term" value="C:cytosol"/>
    <property type="evidence" value="ECO:0007669"/>
    <property type="project" value="TreeGrafter"/>
</dbReference>
<dbReference type="OrthoDB" id="9781066at2"/>
<keyword evidence="4" id="KW-0479">Metal-binding</keyword>
<keyword evidence="5" id="KW-0732">Signal</keyword>
<dbReference type="InterPro" id="IPR048328">
    <property type="entry name" value="Dyp_perox_C"/>
</dbReference>
<evidence type="ECO:0000256" key="2">
    <source>
        <dbReference type="ARBA" id="ARBA00022559"/>
    </source>
</evidence>
<evidence type="ECO:0000256" key="6">
    <source>
        <dbReference type="ARBA" id="ARBA00023002"/>
    </source>
</evidence>
<dbReference type="PROSITE" id="PS51318">
    <property type="entry name" value="TAT"/>
    <property type="match status" value="1"/>
</dbReference>
<sequence length="410" mass="43975">MSERKTRLPRRHLLIGGAAAGTGALGAALIGNGLANSPNHLASAPGTASDTTFNGDARQPFYAKRQSGIETPAQAHASFVALNLNPGLRADGVRRLLKLISDDAAKLSQGTAALADMEAELAEKPANLTITFGFGPGFFQAIGKPVPASAQPLPAFNIDRLRAEYSGGDLLLQLCCDDPITLAHAQRMLLKDARSFSTVRWAQSGFRRAVGTEAAGTTMRNLFGQLDGTGNSPSGSAERERIIWGDQHTAAWHPDGTSLVLRRISMDLDKWDELDRGGREESVGRTLATGAPLTGNQEFDEPDFEAKTSLGFPVIADFSHLRRSRPDDSRQRIFRRAYNYEQLATGTGTTTSGLLFASYQASVAEQFTPIQKRLDELDLLNQWTTPIGSAVFAIPPGCAAGGFIGDFLFS</sequence>
<dbReference type="InterPro" id="IPR006311">
    <property type="entry name" value="TAT_signal"/>
</dbReference>
<dbReference type="Proteomes" id="UP000061839">
    <property type="component" value="Chromosome"/>
</dbReference>
<keyword evidence="3" id="KW-0349">Heme</keyword>
<dbReference type="STRING" id="1618207.UM93_12535"/>
<evidence type="ECO:0000256" key="1">
    <source>
        <dbReference type="ARBA" id="ARBA00001970"/>
    </source>
</evidence>
<dbReference type="KEGG" id="ari:UM93_12535"/>
<evidence type="ECO:0000259" key="9">
    <source>
        <dbReference type="Pfam" id="PF04261"/>
    </source>
</evidence>
<evidence type="ECO:0000256" key="8">
    <source>
        <dbReference type="ARBA" id="ARBA00025737"/>
    </source>
</evidence>
<dbReference type="InterPro" id="IPR006314">
    <property type="entry name" value="Dyp_peroxidase"/>
</dbReference>
<keyword evidence="7" id="KW-0408">Iron</keyword>
<dbReference type="SUPFAM" id="SSF54909">
    <property type="entry name" value="Dimeric alpha+beta barrel"/>
    <property type="match status" value="1"/>
</dbReference>
<dbReference type="PROSITE" id="PS51404">
    <property type="entry name" value="DYP_PEROXIDASE"/>
    <property type="match status" value="1"/>
</dbReference>
<evidence type="ECO:0000259" key="10">
    <source>
        <dbReference type="Pfam" id="PF20628"/>
    </source>
</evidence>